<keyword evidence="1" id="KW-0677">Repeat</keyword>
<dbReference type="NCBIfam" id="TIGR00756">
    <property type="entry name" value="PPR"/>
    <property type="match status" value="1"/>
</dbReference>
<evidence type="ECO:0000313" key="4">
    <source>
        <dbReference type="Proteomes" id="UP001552299"/>
    </source>
</evidence>
<proteinExistence type="predicted"/>
<dbReference type="Proteomes" id="UP001552299">
    <property type="component" value="Unassembled WGS sequence"/>
</dbReference>
<evidence type="ECO:0008006" key="5">
    <source>
        <dbReference type="Google" id="ProtNLM"/>
    </source>
</evidence>
<dbReference type="InterPro" id="IPR002885">
    <property type="entry name" value="PPR_rpt"/>
</dbReference>
<dbReference type="EMBL" id="JANQDX010000013">
    <property type="protein sequence ID" value="KAL0913595.1"/>
    <property type="molecule type" value="Genomic_DNA"/>
</dbReference>
<accession>A0ABD0UM55</accession>
<organism evidence="3 4">
    <name type="scientific">Dendrobium thyrsiflorum</name>
    <name type="common">Pinecone-like raceme dendrobium</name>
    <name type="synonym">Orchid</name>
    <dbReference type="NCBI Taxonomy" id="117978"/>
    <lineage>
        <taxon>Eukaryota</taxon>
        <taxon>Viridiplantae</taxon>
        <taxon>Streptophyta</taxon>
        <taxon>Embryophyta</taxon>
        <taxon>Tracheophyta</taxon>
        <taxon>Spermatophyta</taxon>
        <taxon>Magnoliopsida</taxon>
        <taxon>Liliopsida</taxon>
        <taxon>Asparagales</taxon>
        <taxon>Orchidaceae</taxon>
        <taxon>Epidendroideae</taxon>
        <taxon>Malaxideae</taxon>
        <taxon>Dendrobiinae</taxon>
        <taxon>Dendrobium</taxon>
    </lineage>
</organism>
<keyword evidence="4" id="KW-1185">Reference proteome</keyword>
<reference evidence="3 4" key="1">
    <citation type="journal article" date="2024" name="Plant Biotechnol. J.">
        <title>Dendrobium thyrsiflorum genome and its molecular insights into genes involved in important horticultural traits.</title>
        <authorList>
            <person name="Chen B."/>
            <person name="Wang J.Y."/>
            <person name="Zheng P.J."/>
            <person name="Li K.L."/>
            <person name="Liang Y.M."/>
            <person name="Chen X.F."/>
            <person name="Zhang C."/>
            <person name="Zhao X."/>
            <person name="He X."/>
            <person name="Zhang G.Q."/>
            <person name="Liu Z.J."/>
            <person name="Xu Q."/>
        </authorList>
    </citation>
    <scope>NUCLEOTIDE SEQUENCE [LARGE SCALE GENOMIC DNA]</scope>
    <source>
        <strain evidence="3">GZMU011</strain>
    </source>
</reference>
<comment type="caution">
    <text evidence="3">The sequence shown here is derived from an EMBL/GenBank/DDBJ whole genome shotgun (WGS) entry which is preliminary data.</text>
</comment>
<sequence length="115" mass="12853">MRGLVSNQTSLSLLKIISKTKNLRLGKSIHAKLIISNFCDIIESNYLIDIYAKCGHLTSARQVFDLMPNRNVVSYSSLMAGYFHDGCPSEFSHPVLICKLSKWDNSVTLMSSNPD</sequence>
<dbReference type="Pfam" id="PF01535">
    <property type="entry name" value="PPR"/>
    <property type="match status" value="2"/>
</dbReference>
<gene>
    <name evidence="3" type="ORF">M5K25_017066</name>
</gene>
<evidence type="ECO:0000313" key="3">
    <source>
        <dbReference type="EMBL" id="KAL0913595.1"/>
    </source>
</evidence>
<evidence type="ECO:0000256" key="1">
    <source>
        <dbReference type="ARBA" id="ARBA00022737"/>
    </source>
</evidence>
<dbReference type="InterPro" id="IPR046960">
    <property type="entry name" value="PPR_At4g14850-like_plant"/>
</dbReference>
<dbReference type="Gene3D" id="1.25.40.10">
    <property type="entry name" value="Tetratricopeptide repeat domain"/>
    <property type="match status" value="1"/>
</dbReference>
<dbReference type="PROSITE" id="PS51375">
    <property type="entry name" value="PPR"/>
    <property type="match status" value="1"/>
</dbReference>
<protein>
    <recommendedName>
        <fullName evidence="5">Pentatricopeptide repeat-containing protein</fullName>
    </recommendedName>
</protein>
<feature type="repeat" description="PPR" evidence="2">
    <location>
        <begin position="40"/>
        <end position="74"/>
    </location>
</feature>
<name>A0ABD0UM55_DENTH</name>
<dbReference type="PANTHER" id="PTHR47926:SF468">
    <property type="entry name" value="PENTATRICOPEPTIDE REPEAT-CONTAINING PROTEIN"/>
    <property type="match status" value="1"/>
</dbReference>
<evidence type="ECO:0000256" key="2">
    <source>
        <dbReference type="PROSITE-ProRule" id="PRU00708"/>
    </source>
</evidence>
<dbReference type="InterPro" id="IPR011990">
    <property type="entry name" value="TPR-like_helical_dom_sf"/>
</dbReference>
<dbReference type="AlphaFoldDB" id="A0ABD0UM55"/>
<dbReference type="PANTHER" id="PTHR47926">
    <property type="entry name" value="PENTATRICOPEPTIDE REPEAT-CONTAINING PROTEIN"/>
    <property type="match status" value="1"/>
</dbReference>